<name>A0A803PTW5_CANSA</name>
<evidence type="ECO:0000256" key="2">
    <source>
        <dbReference type="ARBA" id="ARBA00009419"/>
    </source>
</evidence>
<keyword evidence="19" id="KW-1185">Reference proteome</keyword>
<comment type="function">
    <text evidence="14">Plant lipoxygenase may be involved in a number of diverse aspects of plant physiology including growth and development, pest resistance, and senescence or responses to wounding.</text>
</comment>
<dbReference type="PROSITE" id="PS00081">
    <property type="entry name" value="LIPOXYGENASE_2"/>
    <property type="match status" value="1"/>
</dbReference>
<dbReference type="PRINTS" id="PR00468">
    <property type="entry name" value="PLTLPOXGNASE"/>
</dbReference>
<dbReference type="EnsemblPlants" id="evm.model.06.13">
    <property type="protein sequence ID" value="cds.evm.model.06.13"/>
    <property type="gene ID" value="evm.TU.06.13"/>
</dbReference>
<dbReference type="UniPathway" id="UPA00382"/>
<evidence type="ECO:0000256" key="12">
    <source>
        <dbReference type="PROSITE-ProRule" id="PRU00152"/>
    </source>
</evidence>
<dbReference type="PROSITE" id="PS50095">
    <property type="entry name" value="PLAT"/>
    <property type="match status" value="1"/>
</dbReference>
<evidence type="ECO:0000259" key="17">
    <source>
        <dbReference type="PROSITE" id="PS51393"/>
    </source>
</evidence>
<keyword evidence="3 14" id="KW-0444">Lipid biosynthesis</keyword>
<dbReference type="SUPFAM" id="SSF48484">
    <property type="entry name" value="Lipoxigenase"/>
    <property type="match status" value="1"/>
</dbReference>
<comment type="similarity">
    <text evidence="2 13">Belongs to the lipoxygenase family.</text>
</comment>
<dbReference type="AlphaFoldDB" id="A0A803PTW5"/>
<dbReference type="PROSITE" id="PS00711">
    <property type="entry name" value="LIPOXYGENASE_1"/>
    <property type="match status" value="1"/>
</dbReference>
<dbReference type="GO" id="GO:0016702">
    <property type="term" value="F:oxidoreductase activity, acting on single donors with incorporation of molecular oxygen, incorporation of two atoms of oxygen"/>
    <property type="evidence" value="ECO:0007669"/>
    <property type="project" value="InterPro"/>
</dbReference>
<feature type="compositionally biased region" description="Basic and acidic residues" evidence="15">
    <location>
        <begin position="205"/>
        <end position="214"/>
    </location>
</feature>
<dbReference type="PROSITE" id="PS51393">
    <property type="entry name" value="LIPOXYGENASE_3"/>
    <property type="match status" value="1"/>
</dbReference>
<dbReference type="Gramene" id="evm.model.06.13">
    <property type="protein sequence ID" value="cds.evm.model.06.13"/>
    <property type="gene ID" value="evm.TU.06.13"/>
</dbReference>
<evidence type="ECO:0000256" key="8">
    <source>
        <dbReference type="ARBA" id="ARBA00023002"/>
    </source>
</evidence>
<dbReference type="Gene3D" id="2.60.60.20">
    <property type="entry name" value="PLAT/LH2 domain"/>
    <property type="match status" value="1"/>
</dbReference>
<comment type="cofactor">
    <cofactor evidence="1 13">
        <name>Fe cation</name>
        <dbReference type="ChEBI" id="CHEBI:24875"/>
    </cofactor>
</comment>
<keyword evidence="11 14" id="KW-0275">Fatty acid biosynthesis</keyword>
<evidence type="ECO:0000313" key="18">
    <source>
        <dbReference type="EnsemblPlants" id="cds.evm.model.06.13"/>
    </source>
</evidence>
<evidence type="ECO:0000256" key="6">
    <source>
        <dbReference type="ARBA" id="ARBA00022832"/>
    </source>
</evidence>
<feature type="region of interest" description="Disordered" evidence="15">
    <location>
        <begin position="187"/>
        <end position="214"/>
    </location>
</feature>
<evidence type="ECO:0000256" key="4">
    <source>
        <dbReference type="ARBA" id="ARBA00022723"/>
    </source>
</evidence>
<accession>A0A803PTW5</accession>
<organism evidence="18 19">
    <name type="scientific">Cannabis sativa</name>
    <name type="common">Hemp</name>
    <name type="synonym">Marijuana</name>
    <dbReference type="NCBI Taxonomy" id="3483"/>
    <lineage>
        <taxon>Eukaryota</taxon>
        <taxon>Viridiplantae</taxon>
        <taxon>Streptophyta</taxon>
        <taxon>Embryophyta</taxon>
        <taxon>Tracheophyta</taxon>
        <taxon>Spermatophyta</taxon>
        <taxon>Magnoliopsida</taxon>
        <taxon>eudicotyledons</taxon>
        <taxon>Gunneridae</taxon>
        <taxon>Pentapetalae</taxon>
        <taxon>rosids</taxon>
        <taxon>fabids</taxon>
        <taxon>Rosales</taxon>
        <taxon>Cannabaceae</taxon>
        <taxon>Cannabis</taxon>
    </lineage>
</organism>
<reference evidence="18" key="1">
    <citation type="submission" date="2018-11" db="EMBL/GenBank/DDBJ databases">
        <authorList>
            <person name="Grassa J C."/>
        </authorList>
    </citation>
    <scope>NUCLEOTIDE SEQUENCE [LARGE SCALE GENOMIC DNA]</scope>
</reference>
<sequence>MLVLLGQVLHILTGGLFSEMIIVTKMKVLLHRLTREDALLGGYSSKLEKCSDHDDDPNHKEYSKFKLTFTNWNEIKMGVPPALKITNNNKDEFLLKYITLDNVPGAEDSVKFLCNSWVYPQERYSYPRVFFTNKPYLPGNSERHKLHRLREGELRHLRSENNKGELKEWDRVYDYATYNDLGDDRPILGGKDLPYPRRGRTGRSLTHDGHERRPDKNQVIYIPRDEQINHLKTEPRPSSEAVAKIITTLSEDVTVNDDNYYGSFREVLALFQGTKLPVPGVIEAGDENAWRDDEEFGREMIAGVHPVHIRLLKKFPPKSKLDKRKYGDQDSKISEDDIINMLEDFTSVDKAIEQKRLFILDHHDTFMPYLKRINKTSTKAYATRTILFLTKEEKLMPVAIELSLPKDGPDENGADSTVFTPPCDNDPHKYATWQLAKGYVAVNDSGYHQLYSHWLNTHAVIEPFVIATNRQLSVIHPIYKLLHPHFRGTMSINARARTILVNADGKIERIFFQGKYAMESSSAVYKNNWAFNKQGLPADLIKRGLVDEETKQPCELVKNYPYAVDGLEIWNAINKWVKEYCDIYYKGEDKKVQNDKEIQNWWKEIKEVGHGDKKEYDGWPEMKTFDELVESCTIIIWISSALHAAVNFGQYSFAAFYPNRPTLSRQFMPTEGTTLGADDEESYFLSTFTSKKQSLEMIYLIAQLSSHESDEVYLGKNEDVDWTSDKKALDAFKNFQAQLREIEDDITTKNQNHEKNRCGPIQFPYTLLFPTSEPGITAKGIPNSISI</sequence>
<keyword evidence="5 14" id="KW-0925">Oxylipin biosynthesis</keyword>
<feature type="domain" description="PLAT" evidence="16">
    <location>
        <begin position="5"/>
        <end position="132"/>
    </location>
</feature>
<dbReference type="InterPro" id="IPR036226">
    <property type="entry name" value="LipOase_C_sf"/>
</dbReference>
<keyword evidence="6" id="KW-0276">Fatty acid metabolism</keyword>
<dbReference type="Gene3D" id="4.10.375.10">
    <property type="entry name" value="Lipoxygenase-1, Domain 2"/>
    <property type="match status" value="1"/>
</dbReference>
<evidence type="ECO:0000313" key="19">
    <source>
        <dbReference type="Proteomes" id="UP000596661"/>
    </source>
</evidence>
<dbReference type="GO" id="GO:0031408">
    <property type="term" value="P:oxylipin biosynthetic process"/>
    <property type="evidence" value="ECO:0007669"/>
    <property type="project" value="UniProtKB-UniRule"/>
</dbReference>
<evidence type="ECO:0000256" key="3">
    <source>
        <dbReference type="ARBA" id="ARBA00022516"/>
    </source>
</evidence>
<dbReference type="InterPro" id="IPR001246">
    <property type="entry name" value="LipOase_plant"/>
</dbReference>
<dbReference type="SUPFAM" id="SSF49723">
    <property type="entry name" value="Lipase/lipooxygenase domain (PLAT/LH2 domain)"/>
    <property type="match status" value="1"/>
</dbReference>
<evidence type="ECO:0000256" key="10">
    <source>
        <dbReference type="ARBA" id="ARBA00023098"/>
    </source>
</evidence>
<dbReference type="Gene3D" id="1.20.245.10">
    <property type="entry name" value="Lipoxygenase-1, Domain 5"/>
    <property type="match status" value="1"/>
</dbReference>
<dbReference type="PRINTS" id="PR00087">
    <property type="entry name" value="LIPOXYGENASE"/>
</dbReference>
<proteinExistence type="inferred from homology"/>
<dbReference type="GO" id="GO:0034440">
    <property type="term" value="P:lipid oxidation"/>
    <property type="evidence" value="ECO:0007669"/>
    <property type="project" value="InterPro"/>
</dbReference>
<feature type="domain" description="Lipoxygenase" evidence="17">
    <location>
        <begin position="135"/>
        <end position="787"/>
    </location>
</feature>
<evidence type="ECO:0000256" key="5">
    <source>
        <dbReference type="ARBA" id="ARBA00022767"/>
    </source>
</evidence>
<keyword evidence="9 13" id="KW-0408">Iron</keyword>
<evidence type="ECO:0000256" key="7">
    <source>
        <dbReference type="ARBA" id="ARBA00022964"/>
    </source>
</evidence>
<evidence type="ECO:0000256" key="9">
    <source>
        <dbReference type="ARBA" id="ARBA00023004"/>
    </source>
</evidence>
<evidence type="ECO:0000256" key="15">
    <source>
        <dbReference type="SAM" id="MobiDB-lite"/>
    </source>
</evidence>
<dbReference type="InterPro" id="IPR020833">
    <property type="entry name" value="LipOase_Fe_BS"/>
</dbReference>
<dbReference type="InterPro" id="IPR020834">
    <property type="entry name" value="LipOase_CS"/>
</dbReference>
<dbReference type="InterPro" id="IPR036392">
    <property type="entry name" value="PLAT/LH2_dom_sf"/>
</dbReference>
<dbReference type="GO" id="GO:0006633">
    <property type="term" value="P:fatty acid biosynthetic process"/>
    <property type="evidence" value="ECO:0007669"/>
    <property type="project" value="UniProtKB-KW"/>
</dbReference>
<dbReference type="InterPro" id="IPR013819">
    <property type="entry name" value="LipOase_C"/>
</dbReference>
<dbReference type="GO" id="GO:0046872">
    <property type="term" value="F:metal ion binding"/>
    <property type="evidence" value="ECO:0007669"/>
    <property type="project" value="UniProtKB-UniRule"/>
</dbReference>
<dbReference type="EMBL" id="UZAU01000553">
    <property type="status" value="NOT_ANNOTATED_CDS"/>
    <property type="molecule type" value="Genomic_DNA"/>
</dbReference>
<keyword evidence="10" id="KW-0443">Lipid metabolism</keyword>
<dbReference type="EC" id="1.13.11.-" evidence="14"/>
<keyword evidence="7 13" id="KW-0223">Dioxygenase</keyword>
<reference evidence="18" key="2">
    <citation type="submission" date="2021-03" db="UniProtKB">
        <authorList>
            <consortium name="EnsemblPlants"/>
        </authorList>
    </citation>
    <scope>IDENTIFICATION</scope>
</reference>
<evidence type="ECO:0000259" key="16">
    <source>
        <dbReference type="PROSITE" id="PS50095"/>
    </source>
</evidence>
<comment type="caution">
    <text evidence="12">Lacks conserved residue(s) required for the propagation of feature annotation.</text>
</comment>
<dbReference type="PANTHER" id="PTHR11771">
    <property type="entry name" value="LIPOXYGENASE"/>
    <property type="match status" value="1"/>
</dbReference>
<dbReference type="OMA" id="THDGHER"/>
<dbReference type="FunFam" id="1.20.245.10:FF:000002">
    <property type="entry name" value="Lipoxygenase"/>
    <property type="match status" value="1"/>
</dbReference>
<evidence type="ECO:0000256" key="11">
    <source>
        <dbReference type="ARBA" id="ARBA00023160"/>
    </source>
</evidence>
<evidence type="ECO:0000256" key="14">
    <source>
        <dbReference type="RuleBase" id="RU003975"/>
    </source>
</evidence>
<keyword evidence="8 13" id="KW-0560">Oxidoreductase</keyword>
<dbReference type="Pfam" id="PF00305">
    <property type="entry name" value="Lipoxygenase"/>
    <property type="match status" value="2"/>
</dbReference>
<dbReference type="Gene3D" id="3.10.450.60">
    <property type="match status" value="1"/>
</dbReference>
<dbReference type="Proteomes" id="UP000596661">
    <property type="component" value="Chromosome 6"/>
</dbReference>
<dbReference type="InterPro" id="IPR000907">
    <property type="entry name" value="LipOase"/>
</dbReference>
<dbReference type="SMART" id="SM00308">
    <property type="entry name" value="LH2"/>
    <property type="match status" value="1"/>
</dbReference>
<dbReference type="Pfam" id="PF01477">
    <property type="entry name" value="PLAT"/>
    <property type="match status" value="1"/>
</dbReference>
<keyword evidence="4 13" id="KW-0479">Metal-binding</keyword>
<dbReference type="InterPro" id="IPR001024">
    <property type="entry name" value="PLAT/LH2_dom"/>
</dbReference>
<comment type="pathway">
    <text evidence="14">Lipid metabolism; oxylipin biosynthesis.</text>
</comment>
<protein>
    <recommendedName>
        <fullName evidence="14">Lipoxygenase</fullName>
        <ecNumber evidence="14">1.13.11.-</ecNumber>
    </recommendedName>
</protein>
<evidence type="ECO:0000256" key="1">
    <source>
        <dbReference type="ARBA" id="ARBA00001962"/>
    </source>
</evidence>
<evidence type="ECO:0000256" key="13">
    <source>
        <dbReference type="RuleBase" id="RU003974"/>
    </source>
</evidence>